<dbReference type="PROSITE" id="PS50011">
    <property type="entry name" value="PROTEIN_KINASE_DOM"/>
    <property type="match status" value="1"/>
</dbReference>
<evidence type="ECO:0000313" key="2">
    <source>
        <dbReference type="EMBL" id="PRQ17081.1"/>
    </source>
</evidence>
<dbReference type="Gene3D" id="1.10.510.10">
    <property type="entry name" value="Transferase(Phosphotransferase) domain 1"/>
    <property type="match status" value="1"/>
</dbReference>
<sequence>MLFYCEPLVISSSWNFKPLCSNKQTFFVVGRRGEDRIPLDWDTRLRIAIGAARGIAHIHAENGGKLVDGNVKASNIFLNPQQYGCVSDIGLTTIMSSLAPPISRAAGYRAPEVTDTRKVAQPADVYSFGVVFLELLTGKFPHPYYCW</sequence>
<dbReference type="Gramene" id="PRQ17081">
    <property type="protein sequence ID" value="PRQ17081"/>
    <property type="gene ID" value="RchiOBHm_Chr7g0191171"/>
</dbReference>
<proteinExistence type="predicted"/>
<dbReference type="OMA" id="HIHAENG"/>
<dbReference type="Pfam" id="PF00069">
    <property type="entry name" value="Pkinase"/>
    <property type="match status" value="1"/>
</dbReference>
<protein>
    <recommendedName>
        <fullName evidence="1">Protein kinase domain-containing protein</fullName>
    </recommendedName>
</protein>
<name>A0A2P6P582_ROSCH</name>
<dbReference type="Proteomes" id="UP000238479">
    <property type="component" value="Chromosome 7"/>
</dbReference>
<dbReference type="EMBL" id="PDCK01000045">
    <property type="protein sequence ID" value="PRQ17081.1"/>
    <property type="molecule type" value="Genomic_DNA"/>
</dbReference>
<dbReference type="InterPro" id="IPR000719">
    <property type="entry name" value="Prot_kinase_dom"/>
</dbReference>
<dbReference type="PANTHER" id="PTHR48010">
    <property type="entry name" value="OS05G0588300 PROTEIN"/>
    <property type="match status" value="1"/>
</dbReference>
<keyword evidence="3" id="KW-1185">Reference proteome</keyword>
<dbReference type="GO" id="GO:0005524">
    <property type="term" value="F:ATP binding"/>
    <property type="evidence" value="ECO:0007669"/>
    <property type="project" value="InterPro"/>
</dbReference>
<dbReference type="AlphaFoldDB" id="A0A2P6P582"/>
<evidence type="ECO:0000259" key="1">
    <source>
        <dbReference type="PROSITE" id="PS50011"/>
    </source>
</evidence>
<dbReference type="InterPro" id="IPR011009">
    <property type="entry name" value="Kinase-like_dom_sf"/>
</dbReference>
<dbReference type="GO" id="GO:0004672">
    <property type="term" value="F:protein kinase activity"/>
    <property type="evidence" value="ECO:0007669"/>
    <property type="project" value="InterPro"/>
</dbReference>
<keyword evidence="2" id="KW-0808">Transferase</keyword>
<feature type="domain" description="Protein kinase" evidence="1">
    <location>
        <begin position="1"/>
        <end position="147"/>
    </location>
</feature>
<evidence type="ECO:0000313" key="3">
    <source>
        <dbReference type="Proteomes" id="UP000238479"/>
    </source>
</evidence>
<dbReference type="PANTHER" id="PTHR48010:SF6">
    <property type="entry name" value="OS01G0223600 PROTEIN"/>
    <property type="match status" value="1"/>
</dbReference>
<gene>
    <name evidence="2" type="ORF">RchiOBHm_Chr7g0191171</name>
</gene>
<dbReference type="SUPFAM" id="SSF56112">
    <property type="entry name" value="Protein kinase-like (PK-like)"/>
    <property type="match status" value="1"/>
</dbReference>
<comment type="caution">
    <text evidence="2">The sequence shown here is derived from an EMBL/GenBank/DDBJ whole genome shotgun (WGS) entry which is preliminary data.</text>
</comment>
<organism evidence="2 3">
    <name type="scientific">Rosa chinensis</name>
    <name type="common">China rose</name>
    <dbReference type="NCBI Taxonomy" id="74649"/>
    <lineage>
        <taxon>Eukaryota</taxon>
        <taxon>Viridiplantae</taxon>
        <taxon>Streptophyta</taxon>
        <taxon>Embryophyta</taxon>
        <taxon>Tracheophyta</taxon>
        <taxon>Spermatophyta</taxon>
        <taxon>Magnoliopsida</taxon>
        <taxon>eudicotyledons</taxon>
        <taxon>Gunneridae</taxon>
        <taxon>Pentapetalae</taxon>
        <taxon>rosids</taxon>
        <taxon>fabids</taxon>
        <taxon>Rosales</taxon>
        <taxon>Rosaceae</taxon>
        <taxon>Rosoideae</taxon>
        <taxon>Rosoideae incertae sedis</taxon>
        <taxon>Rosa</taxon>
    </lineage>
</organism>
<dbReference type="InterPro" id="IPR050994">
    <property type="entry name" value="At_inactive_RLKs"/>
</dbReference>
<accession>A0A2P6P582</accession>
<reference evidence="2 3" key="1">
    <citation type="journal article" date="2018" name="Nat. Genet.">
        <title>The Rosa genome provides new insights in the design of modern roses.</title>
        <authorList>
            <person name="Bendahmane M."/>
        </authorList>
    </citation>
    <scope>NUCLEOTIDE SEQUENCE [LARGE SCALE GENOMIC DNA]</scope>
    <source>
        <strain evidence="3">cv. Old Blush</strain>
    </source>
</reference>